<dbReference type="InterPro" id="IPR021729">
    <property type="entry name" value="DUF3298"/>
</dbReference>
<name>A0A410GAV3_9BURK</name>
<evidence type="ECO:0000256" key="1">
    <source>
        <dbReference type="SAM" id="SignalP"/>
    </source>
</evidence>
<reference evidence="3 4" key="1">
    <citation type="submission" date="2017-08" db="EMBL/GenBank/DDBJ databases">
        <authorList>
            <person name="Park S.-J."/>
            <person name="Kim H."/>
        </authorList>
    </citation>
    <scope>NUCLEOTIDE SEQUENCE [LARGE SCALE GENOMIC DNA]</scope>
    <source>
        <strain evidence="4">ye3</strain>
    </source>
</reference>
<feature type="chain" id="PRO_5019393882" description="DUF3298 domain-containing protein" evidence="1">
    <location>
        <begin position="25"/>
        <end position="269"/>
    </location>
</feature>
<dbReference type="PROSITE" id="PS51257">
    <property type="entry name" value="PROKAR_LIPOPROTEIN"/>
    <property type="match status" value="1"/>
</dbReference>
<dbReference type="Pfam" id="PF11738">
    <property type="entry name" value="DUF3298"/>
    <property type="match status" value="1"/>
</dbReference>
<dbReference type="OrthoDB" id="8610451at2"/>
<keyword evidence="4" id="KW-1185">Reference proteome</keyword>
<dbReference type="KEGG" id="pus:CKA81_05895"/>
<dbReference type="Proteomes" id="UP000283474">
    <property type="component" value="Chromosome"/>
</dbReference>
<feature type="domain" description="DUF3298" evidence="2">
    <location>
        <begin position="177"/>
        <end position="254"/>
    </location>
</feature>
<gene>
    <name evidence="3" type="ORF">CKA81_05895</name>
</gene>
<feature type="signal peptide" evidence="1">
    <location>
        <begin position="1"/>
        <end position="24"/>
    </location>
</feature>
<evidence type="ECO:0000313" key="4">
    <source>
        <dbReference type="Proteomes" id="UP000283474"/>
    </source>
</evidence>
<organism evidence="3 4">
    <name type="scientific">Pollutimonas thiosulfatoxidans</name>
    <dbReference type="NCBI Taxonomy" id="2028345"/>
    <lineage>
        <taxon>Bacteria</taxon>
        <taxon>Pseudomonadati</taxon>
        <taxon>Pseudomonadota</taxon>
        <taxon>Betaproteobacteria</taxon>
        <taxon>Burkholderiales</taxon>
        <taxon>Alcaligenaceae</taxon>
        <taxon>Pollutimonas</taxon>
    </lineage>
</organism>
<sequence length="269" mass="29436">MITHRPAFLPLRIAAMLSVCAALAACASGPSSDISLIPTQTAEQTSKDGLFTQPVKWERSKPGCQGDCPQLKVDSLVFPGVPRLTELIDHALAVMTGVGNSGPAPYTTIAEYEAYFWQTAAPRDETVMAAKTRYRNRHITVIELDTWQYLTGAAHGISATQFLNWDNDQGKVLGLADVLEPGQTDAYVAALKQVHSQWLAANPDAQRDPDTYNRIWPFQPSTNFGFTDNGLVVKYDSYLIAPYAAGQPELVIPYTALRGVLRPAYLPQP</sequence>
<dbReference type="EMBL" id="CP022987">
    <property type="protein sequence ID" value="QAA93416.1"/>
    <property type="molecule type" value="Genomic_DNA"/>
</dbReference>
<dbReference type="Gene3D" id="3.30.565.40">
    <property type="entry name" value="Fervidobacterium nodosum Rt17-B1 like"/>
    <property type="match status" value="1"/>
</dbReference>
<accession>A0A410GAV3</accession>
<protein>
    <recommendedName>
        <fullName evidence="2">DUF3298 domain-containing protein</fullName>
    </recommendedName>
</protein>
<dbReference type="Gene3D" id="3.90.640.20">
    <property type="entry name" value="Heat-shock cognate protein, ATPase"/>
    <property type="match status" value="1"/>
</dbReference>
<dbReference type="InterPro" id="IPR037126">
    <property type="entry name" value="PdaC/RsiV-like_sf"/>
</dbReference>
<evidence type="ECO:0000313" key="3">
    <source>
        <dbReference type="EMBL" id="QAA93416.1"/>
    </source>
</evidence>
<dbReference type="AlphaFoldDB" id="A0A410GAV3"/>
<dbReference type="RefSeq" id="WP_128354459.1">
    <property type="nucleotide sequence ID" value="NZ_CP022987.1"/>
</dbReference>
<evidence type="ECO:0000259" key="2">
    <source>
        <dbReference type="Pfam" id="PF11738"/>
    </source>
</evidence>
<proteinExistence type="predicted"/>
<keyword evidence="1" id="KW-0732">Signal</keyword>